<protein>
    <submittedName>
        <fullName evidence="1">Copper chaperone PCu(A)C</fullName>
    </submittedName>
</protein>
<sequence>MTLHAAQSIGNGSVEEYGRTFFLYLCPVFSFNPIARTQLMNMMMRLPLAVTVLLASLNMGTAMASDSTTIPSLKNISIDKAALHTRYKDAPFAFGTFALTNHGTTDFLLRGITSPDCQSVTSNRNSQVAIQSPSQTYDIFQRMAVPHEGTLFFPTSGYHLICHGLKVPYQPGHKMNFTFHFQGAGDVTAPFTMQPIIEEKHVGP</sequence>
<dbReference type="RefSeq" id="WP_266126737.1">
    <property type="nucleotide sequence ID" value="NZ_JANIDV010000001.1"/>
</dbReference>
<dbReference type="Pfam" id="PF04314">
    <property type="entry name" value="PCuAC"/>
    <property type="match status" value="1"/>
</dbReference>
<proteinExistence type="predicted"/>
<dbReference type="InterPro" id="IPR007410">
    <property type="entry name" value="LpqE-like"/>
</dbReference>
<organism evidence="1 2">
    <name type="scientific">Bombella dulcis</name>
    <dbReference type="NCBI Taxonomy" id="2967339"/>
    <lineage>
        <taxon>Bacteria</taxon>
        <taxon>Pseudomonadati</taxon>
        <taxon>Pseudomonadota</taxon>
        <taxon>Alphaproteobacteria</taxon>
        <taxon>Acetobacterales</taxon>
        <taxon>Acetobacteraceae</taxon>
        <taxon>Bombella</taxon>
    </lineage>
</organism>
<gene>
    <name evidence="1" type="ORF">NQF87_01970</name>
</gene>
<dbReference type="Proteomes" id="UP001165633">
    <property type="component" value="Unassembled WGS sequence"/>
</dbReference>
<dbReference type="InterPro" id="IPR036182">
    <property type="entry name" value="PCuAC_sf"/>
</dbReference>
<reference evidence="1" key="1">
    <citation type="submission" date="2022-07" db="EMBL/GenBank/DDBJ databases">
        <title>Bombella genomes.</title>
        <authorList>
            <person name="Harer L."/>
            <person name="Styblova S."/>
            <person name="Ehrmann M."/>
        </authorList>
    </citation>
    <scope>NUCLEOTIDE SEQUENCE</scope>
    <source>
        <strain evidence="1">TMW 2.2559</strain>
    </source>
</reference>
<evidence type="ECO:0000313" key="2">
    <source>
        <dbReference type="Proteomes" id="UP001165633"/>
    </source>
</evidence>
<accession>A0ABT3WDR3</accession>
<keyword evidence="2" id="KW-1185">Reference proteome</keyword>
<comment type="caution">
    <text evidence="1">The sequence shown here is derived from an EMBL/GenBank/DDBJ whole genome shotgun (WGS) entry which is preliminary data.</text>
</comment>
<evidence type="ECO:0000313" key="1">
    <source>
        <dbReference type="EMBL" id="MCX5615748.1"/>
    </source>
</evidence>
<name>A0ABT3WDR3_9PROT</name>
<dbReference type="EMBL" id="JANIDV010000001">
    <property type="protein sequence ID" value="MCX5615748.1"/>
    <property type="molecule type" value="Genomic_DNA"/>
</dbReference>
<dbReference type="Gene3D" id="2.60.40.1890">
    <property type="entry name" value="PCu(A)C copper chaperone"/>
    <property type="match status" value="1"/>
</dbReference>
<dbReference type="SUPFAM" id="SSF110087">
    <property type="entry name" value="DR1885-like metal-binding protein"/>
    <property type="match status" value="1"/>
</dbReference>